<keyword evidence="12 16" id="KW-0239">DNA-directed DNA polymerase</keyword>
<evidence type="ECO:0000256" key="14">
    <source>
        <dbReference type="ARBA" id="ARBA00023204"/>
    </source>
</evidence>
<keyword evidence="10 16" id="KW-0227">DNA damage</keyword>
<evidence type="ECO:0000256" key="4">
    <source>
        <dbReference type="ARBA" id="ARBA00022457"/>
    </source>
</evidence>
<evidence type="ECO:0000256" key="3">
    <source>
        <dbReference type="ARBA" id="ARBA00011245"/>
    </source>
</evidence>
<evidence type="ECO:0000256" key="1">
    <source>
        <dbReference type="ARBA" id="ARBA00004496"/>
    </source>
</evidence>
<geneLocation type="plasmid" evidence="18 19">
    <name>pRUNSL05</name>
</geneLocation>
<dbReference type="RefSeq" id="WP_013921772.1">
    <property type="nucleotide sequence ID" value="NC_015695.1"/>
</dbReference>
<evidence type="ECO:0000256" key="2">
    <source>
        <dbReference type="ARBA" id="ARBA00010945"/>
    </source>
</evidence>
<dbReference type="InterPro" id="IPR022880">
    <property type="entry name" value="DNApol_IV"/>
</dbReference>
<dbReference type="PROSITE" id="PS50173">
    <property type="entry name" value="UMUC"/>
    <property type="match status" value="1"/>
</dbReference>
<organism evidence="18 19">
    <name type="scientific">Runella slithyformis (strain ATCC 29530 / DSM 19594 / LMG 11500 / NCIMB 11436 / LSU 4)</name>
    <dbReference type="NCBI Taxonomy" id="761193"/>
    <lineage>
        <taxon>Bacteria</taxon>
        <taxon>Pseudomonadati</taxon>
        <taxon>Bacteroidota</taxon>
        <taxon>Cytophagia</taxon>
        <taxon>Cytophagales</taxon>
        <taxon>Spirosomataceae</taxon>
        <taxon>Runella</taxon>
    </lineage>
</organism>
<dbReference type="InterPro" id="IPR017961">
    <property type="entry name" value="DNA_pol_Y-fam_little_finger"/>
</dbReference>
<comment type="subcellular location">
    <subcellularLocation>
        <location evidence="1 16">Cytoplasm</location>
    </subcellularLocation>
</comment>
<evidence type="ECO:0000256" key="16">
    <source>
        <dbReference type="HAMAP-Rule" id="MF_01113"/>
    </source>
</evidence>
<evidence type="ECO:0000256" key="12">
    <source>
        <dbReference type="ARBA" id="ARBA00022932"/>
    </source>
</evidence>
<evidence type="ECO:0000256" key="10">
    <source>
        <dbReference type="ARBA" id="ARBA00022763"/>
    </source>
</evidence>
<evidence type="ECO:0000256" key="7">
    <source>
        <dbReference type="ARBA" id="ARBA00022695"/>
    </source>
</evidence>
<dbReference type="InterPro" id="IPR043128">
    <property type="entry name" value="Rev_trsase/Diguanyl_cyclase"/>
</dbReference>
<comment type="subunit">
    <text evidence="3 16">Monomer.</text>
</comment>
<dbReference type="HAMAP" id="MF_01113">
    <property type="entry name" value="DNApol_IV"/>
    <property type="match status" value="1"/>
</dbReference>
<evidence type="ECO:0000259" key="17">
    <source>
        <dbReference type="PROSITE" id="PS50173"/>
    </source>
</evidence>
<dbReference type="FunFam" id="1.10.150.20:FF:000019">
    <property type="entry name" value="DNA polymerase IV"/>
    <property type="match status" value="1"/>
</dbReference>
<comment type="function">
    <text evidence="16">Poorly processive, error-prone DNA polymerase involved in untargeted mutagenesis. Copies undamaged DNA at stalled replication forks, which arise in vivo from mismatched or misaligned primer ends. These misaligned primers can be extended by PolIV. Exhibits no 3'-5' exonuclease (proofreading) activity. May be involved in translesional synthesis, in conjunction with the beta clamp from PolIII.</text>
</comment>
<keyword evidence="8 16" id="KW-0235">DNA replication</keyword>
<reference evidence="19" key="1">
    <citation type="submission" date="2011-06" db="EMBL/GenBank/DDBJ databases">
        <title>The complete genome of plasmid 5 of Runella slithyformis DSM 19594.</title>
        <authorList>
            <consortium name="US DOE Joint Genome Institute (JGI-PGF)"/>
            <person name="Lucas S."/>
            <person name="Han J."/>
            <person name="Lapidus A."/>
            <person name="Bruce D."/>
            <person name="Goodwin L."/>
            <person name="Pitluck S."/>
            <person name="Peters L."/>
            <person name="Kyrpides N."/>
            <person name="Mavromatis K."/>
            <person name="Ivanova N."/>
            <person name="Ovchinnikova G."/>
            <person name="Zhang X."/>
            <person name="Misra M."/>
            <person name="Detter J.C."/>
            <person name="Tapia R."/>
            <person name="Han C."/>
            <person name="Land M."/>
            <person name="Hauser L."/>
            <person name="Markowitz V."/>
            <person name="Cheng J.-F."/>
            <person name="Hugenholtz P."/>
            <person name="Woyke T."/>
            <person name="Wu D."/>
            <person name="Tindall B."/>
            <person name="Faehrich R."/>
            <person name="Brambilla E."/>
            <person name="Klenk H.-P."/>
            <person name="Eisen J.A."/>
        </authorList>
    </citation>
    <scope>NUCLEOTIDE SEQUENCE [LARGE SCALE GENOMIC DNA]</scope>
    <source>
        <strain evidence="19">ATCC 29530 / DSM 19594 / LMG 11500 / NCIMB 11436 / LSU 4</strain>
        <plasmid evidence="19">pRUNSL05</plasmid>
    </source>
</reference>
<dbReference type="PANTHER" id="PTHR11076">
    <property type="entry name" value="DNA REPAIR POLYMERASE UMUC / TRANSFERASE FAMILY MEMBER"/>
    <property type="match status" value="1"/>
</dbReference>
<keyword evidence="6 16" id="KW-0808">Transferase</keyword>
<comment type="cofactor">
    <cofactor evidence="16">
        <name>Mg(2+)</name>
        <dbReference type="ChEBI" id="CHEBI:18420"/>
    </cofactor>
    <text evidence="16">Binds 2 magnesium ions per subunit.</text>
</comment>
<feature type="site" description="Substrate discrimination" evidence="16">
    <location>
        <position position="14"/>
    </location>
</feature>
<dbReference type="SUPFAM" id="SSF100879">
    <property type="entry name" value="Lesion bypass DNA polymerase (Y-family), little finger domain"/>
    <property type="match status" value="1"/>
</dbReference>
<evidence type="ECO:0000313" key="19">
    <source>
        <dbReference type="Proteomes" id="UP000000493"/>
    </source>
</evidence>
<dbReference type="GO" id="GO:0000287">
    <property type="term" value="F:magnesium ion binding"/>
    <property type="evidence" value="ECO:0007669"/>
    <property type="project" value="UniProtKB-UniRule"/>
</dbReference>
<comment type="catalytic activity">
    <reaction evidence="15 16">
        <text>DNA(n) + a 2'-deoxyribonucleoside 5'-triphosphate = DNA(n+1) + diphosphate</text>
        <dbReference type="Rhea" id="RHEA:22508"/>
        <dbReference type="Rhea" id="RHEA-COMP:17339"/>
        <dbReference type="Rhea" id="RHEA-COMP:17340"/>
        <dbReference type="ChEBI" id="CHEBI:33019"/>
        <dbReference type="ChEBI" id="CHEBI:61560"/>
        <dbReference type="ChEBI" id="CHEBI:173112"/>
        <dbReference type="EC" id="2.7.7.7"/>
    </reaction>
</comment>
<keyword evidence="4 16" id="KW-0515">Mutator protein</keyword>
<feature type="domain" description="UmuC" evidence="17">
    <location>
        <begin position="5"/>
        <end position="185"/>
    </location>
</feature>
<accession>A0A7U3ZRW1</accession>
<dbReference type="SUPFAM" id="SSF56672">
    <property type="entry name" value="DNA/RNA polymerases"/>
    <property type="match status" value="1"/>
</dbReference>
<dbReference type="Gene3D" id="1.10.150.20">
    <property type="entry name" value="5' to 3' exonuclease, C-terminal subdomain"/>
    <property type="match status" value="1"/>
</dbReference>
<dbReference type="Proteomes" id="UP000000493">
    <property type="component" value="Plasmid pRUNSL05"/>
</dbReference>
<dbReference type="InterPro" id="IPR001126">
    <property type="entry name" value="UmuC"/>
</dbReference>
<keyword evidence="18" id="KW-0614">Plasmid</keyword>
<keyword evidence="13 16" id="KW-0238">DNA-binding</keyword>
<proteinExistence type="inferred from homology"/>
<evidence type="ECO:0000256" key="6">
    <source>
        <dbReference type="ARBA" id="ARBA00022679"/>
    </source>
</evidence>
<dbReference type="Pfam" id="PF00817">
    <property type="entry name" value="IMS"/>
    <property type="match status" value="1"/>
</dbReference>
<keyword evidence="5 16" id="KW-0963">Cytoplasm</keyword>
<dbReference type="Pfam" id="PF11798">
    <property type="entry name" value="IMS_HHH"/>
    <property type="match status" value="1"/>
</dbReference>
<dbReference type="NCBIfam" id="NF002677">
    <property type="entry name" value="PRK02406.1"/>
    <property type="match status" value="1"/>
</dbReference>
<dbReference type="Pfam" id="PF11799">
    <property type="entry name" value="IMS_C"/>
    <property type="match status" value="1"/>
</dbReference>
<dbReference type="GO" id="GO:0005829">
    <property type="term" value="C:cytosol"/>
    <property type="evidence" value="ECO:0007669"/>
    <property type="project" value="TreeGrafter"/>
</dbReference>
<dbReference type="GO" id="GO:0006261">
    <property type="term" value="P:DNA-templated DNA replication"/>
    <property type="evidence" value="ECO:0007669"/>
    <property type="project" value="UniProtKB-UniRule"/>
</dbReference>
<dbReference type="Gene3D" id="3.30.70.270">
    <property type="match status" value="1"/>
</dbReference>
<keyword evidence="14 16" id="KW-0234">DNA repair</keyword>
<keyword evidence="7 16" id="KW-0548">Nucleotidyltransferase</keyword>
<sequence>MNRKIIHIDMDAFYASVEQRDDPSLRGKPVAVGGSSDRGVVAAASYEARKYGVRSAMSSKVAARKCPALIFVKPRFEVYKYVSEQIRGIFAEFTPLIEPLSLDEAYLDVTENLKKMRSATLIAQEIKQRIVETTQLTASAGVSYNKFLAKLASDFRKPNGIYVIGPDEGEAFVANLTVNKFHGIGKVTAEKMNQLGIQTGMDLKSKTEFFLRTHFGKMGSYYYNIARGIDQRPVEADRIRKSVGSENTFDRDLETLAEMEGGLLPLIEDVWKWCTRTQIYGRTATLKIKFNDFQMITRSQSAFLPIREKALFEKIIFELLNKNFPTDKPVRLLGVSIHNLEVTHPTEGQQLTLNF</sequence>
<evidence type="ECO:0000256" key="11">
    <source>
        <dbReference type="ARBA" id="ARBA00022842"/>
    </source>
</evidence>
<dbReference type="InterPro" id="IPR050116">
    <property type="entry name" value="DNA_polymerase-Y"/>
</dbReference>
<dbReference type="Gene3D" id="3.30.1490.100">
    <property type="entry name" value="DNA polymerase, Y-family, little finger domain"/>
    <property type="match status" value="1"/>
</dbReference>
<evidence type="ECO:0000256" key="15">
    <source>
        <dbReference type="ARBA" id="ARBA00049244"/>
    </source>
</evidence>
<dbReference type="InterPro" id="IPR024728">
    <property type="entry name" value="PolY_HhH_motif"/>
</dbReference>
<evidence type="ECO:0000256" key="8">
    <source>
        <dbReference type="ARBA" id="ARBA00022705"/>
    </source>
</evidence>
<keyword evidence="19" id="KW-1185">Reference proteome</keyword>
<dbReference type="FunFam" id="3.30.1490.100:FF:000004">
    <property type="entry name" value="DNA polymerase IV"/>
    <property type="match status" value="1"/>
</dbReference>
<feature type="binding site" evidence="16">
    <location>
        <position position="9"/>
    </location>
    <ligand>
        <name>Mg(2+)</name>
        <dbReference type="ChEBI" id="CHEBI:18420"/>
    </ligand>
</feature>
<dbReference type="PANTHER" id="PTHR11076:SF33">
    <property type="entry name" value="DNA POLYMERASE KAPPA"/>
    <property type="match status" value="1"/>
</dbReference>
<dbReference type="EC" id="2.7.7.7" evidence="16"/>
<dbReference type="GO" id="GO:0042276">
    <property type="term" value="P:error-prone translesion synthesis"/>
    <property type="evidence" value="ECO:0007669"/>
    <property type="project" value="TreeGrafter"/>
</dbReference>
<comment type="similarity">
    <text evidence="2 16">Belongs to the DNA polymerase type-Y family.</text>
</comment>
<evidence type="ECO:0000256" key="13">
    <source>
        <dbReference type="ARBA" id="ARBA00023125"/>
    </source>
</evidence>
<evidence type="ECO:0000256" key="9">
    <source>
        <dbReference type="ARBA" id="ARBA00022723"/>
    </source>
</evidence>
<keyword evidence="9 16" id="KW-0479">Metal-binding</keyword>
<feature type="binding site" evidence="16">
    <location>
        <position position="103"/>
    </location>
    <ligand>
        <name>Mg(2+)</name>
        <dbReference type="ChEBI" id="CHEBI:18420"/>
    </ligand>
</feature>
<protein>
    <recommendedName>
        <fullName evidence="16">DNA polymerase IV</fullName>
        <shortName evidence="16">Pol IV</shortName>
        <ecNumber evidence="16">2.7.7.7</ecNumber>
    </recommendedName>
</protein>
<dbReference type="InterPro" id="IPR043502">
    <property type="entry name" value="DNA/RNA_pol_sf"/>
</dbReference>
<dbReference type="InterPro" id="IPR036775">
    <property type="entry name" value="DNA_pol_Y-fam_lit_finger_sf"/>
</dbReference>
<dbReference type="FunFam" id="3.40.1170.60:FF:000001">
    <property type="entry name" value="DNA polymerase IV"/>
    <property type="match status" value="1"/>
</dbReference>
<dbReference type="AlphaFoldDB" id="A0A7U3ZRW1"/>
<keyword evidence="11 16" id="KW-0460">Magnesium</keyword>
<reference evidence="18 19" key="2">
    <citation type="journal article" date="2012" name="Stand. Genomic Sci.">
        <title>Complete genome sequence of the aquatic bacterium Runella slithyformis type strain (LSU 4(T)).</title>
        <authorList>
            <person name="Copeland A."/>
            <person name="Zhang X."/>
            <person name="Misra M."/>
            <person name="Lapidus A."/>
            <person name="Nolan M."/>
            <person name="Lucas S."/>
            <person name="Deshpande S."/>
            <person name="Cheng J.F."/>
            <person name="Tapia R."/>
            <person name="Goodwin L.A."/>
            <person name="Pitluck S."/>
            <person name="Liolios K."/>
            <person name="Pagani I."/>
            <person name="Ivanova N."/>
            <person name="Mikhailova N."/>
            <person name="Pati A."/>
            <person name="Chen A."/>
            <person name="Palaniappan K."/>
            <person name="Land M."/>
            <person name="Hauser L."/>
            <person name="Pan C."/>
            <person name="Jeffries C.D."/>
            <person name="Detter J.C."/>
            <person name="Brambilla E.M."/>
            <person name="Rohde M."/>
            <person name="Djao O.D."/>
            <person name="Goker M."/>
            <person name="Sikorski J."/>
            <person name="Tindall B.J."/>
            <person name="Woyke T."/>
            <person name="Bristow J."/>
            <person name="Eisen J.A."/>
            <person name="Markowitz V."/>
            <person name="Hugenholtz P."/>
            <person name="Kyrpides N.C."/>
            <person name="Klenk H.P."/>
            <person name="Mavromatis K."/>
        </authorList>
    </citation>
    <scope>NUCLEOTIDE SEQUENCE [LARGE SCALE GENOMIC DNA]</scope>
    <source>
        <strain evidence="19">ATCC 29530 / DSM 19594 / LMG 11500 / NCIMB 11436 / LSU 4</strain>
    </source>
</reference>
<feature type="active site" evidence="16">
    <location>
        <position position="104"/>
    </location>
</feature>
<evidence type="ECO:0000313" key="18">
    <source>
        <dbReference type="EMBL" id="AEI52232.1"/>
    </source>
</evidence>
<dbReference type="GO" id="GO:0003684">
    <property type="term" value="F:damaged DNA binding"/>
    <property type="evidence" value="ECO:0007669"/>
    <property type="project" value="InterPro"/>
</dbReference>
<dbReference type="GO" id="GO:0009432">
    <property type="term" value="P:SOS response"/>
    <property type="evidence" value="ECO:0007669"/>
    <property type="project" value="TreeGrafter"/>
</dbReference>
<dbReference type="GO" id="GO:0006281">
    <property type="term" value="P:DNA repair"/>
    <property type="evidence" value="ECO:0007669"/>
    <property type="project" value="UniProtKB-UniRule"/>
</dbReference>
<dbReference type="GO" id="GO:0003887">
    <property type="term" value="F:DNA-directed DNA polymerase activity"/>
    <property type="evidence" value="ECO:0007669"/>
    <property type="project" value="UniProtKB-UniRule"/>
</dbReference>
<evidence type="ECO:0000256" key="5">
    <source>
        <dbReference type="ARBA" id="ARBA00022490"/>
    </source>
</evidence>
<gene>
    <name evidence="16" type="primary">dinB</name>
    <name evidence="18" type="ordered locus">Runsl_5747</name>
</gene>
<dbReference type="KEGG" id="rsi:Runsl_5747"/>
<dbReference type="EMBL" id="CP002864">
    <property type="protein sequence ID" value="AEI52232.1"/>
    <property type="molecule type" value="Genomic_DNA"/>
</dbReference>
<dbReference type="CDD" id="cd03586">
    <property type="entry name" value="PolY_Pol_IV_kappa"/>
    <property type="match status" value="1"/>
</dbReference>
<name>A0A7U3ZRW1_RUNSL</name>
<dbReference type="Gene3D" id="3.40.1170.60">
    <property type="match status" value="1"/>
</dbReference>